<dbReference type="EMBL" id="BKCJ010010113">
    <property type="protein sequence ID" value="GEU90115.1"/>
    <property type="molecule type" value="Genomic_DNA"/>
</dbReference>
<sequence length="1478" mass="165825">MPKGSFDRPRSNPYQLTIQTNTPVLAVGQISTNSTNTFSDVSPFNTTVSPTLIKSSYVDPSQYRDDPDMLALEDITYYDDEEDVGFLQPVAPTTAEQWLAQKNELKARGTLLMALPDKHQLKFNSHKDANTLMEAIEKRFGGSTETKKVQKTLLKQRFKNFIGSSSKGLDQIHGMSLSQEDITLKFLQSLPSEWKTHTLIWRNKADLEEQSLDDLFNSLKIYETKVKQSSSTGTASHNLAFVSSSHTDSTTNSVSATASVSTVCAKLPASPLPNVDSLSNAVIYSFLPTQSTSPQLDNKDLKQIDVDDLEEMDLRLQMAMLTMRARRKGDIARECKFSKDSRRPGSYQAEEEPTNYALMAFSSSSSSFDTKTNEKTGLGENSQVFTHAMFDCDNYYSLESDCESWPPSSLYDRHPVQSIETTIQLLLLPQQAQSLIVVAKKGIGKLALPISAAMPKINVTRPRYAHHVVTKSKSPIRRHITRSPSSRTSNSPPRVICVQAPVVSVAQGNPKGGNIIGKGKIKTGKLDFDDVYFVKEQKFNLFSVSQMCDKKNSVLFTDTECLVLSPDLKTRPKLASHVVYKSKSPLRRNLPRHPSSNSRNSPPRVNAATASAVSAAQENKPNVARTGPTWLFDIDSLTRTMNYQPVTAGNQTNSSAGFQDKFDAKKAGEEVDQQYVLFPVWSVGSINPQNIDEDADFDGKEHAFDVKKPESELDVSSSSSAQSRKQDDKTKKEAKGKSPVESLIVYRDLNAEFEDCSDNSSNEVNAAGSIVPTVGKNSLNSTNTFNMPELEDITYSDDEDVGAKADFNNLESSILVSPILTTRIHKDHPVSQIIGDLRNPRGYIKLSKIQVRLKPCKKCFYNSRFRKFRSFEKLMKDNFQMSSIRELTFFLGLQDSPIDLVAYSDSDYAGASLDRKSTTGGWFEDLDHPDKVYRVVKALYGLHQAPRAWYETLATYLLENGFQRVKMIFRYLKGKPHLGLGYLKDSSFDLVAYSDSDYAGAKPGQKIYNWRMSIPWTQIDLLAVQEANSFDKKKVVVAESAIREVLRLDDAEGVDCLPNKEIFAELARMGYEKLSTKLTFYKAFFSSQWKFLIHTILQSLSAKCTSWNEFSSAMVSVVICLSTGKGFSGVETPLFEEMIIEQVIEEGGAEGEHVEEDTAAQGDDTTTQGDAAHELSIQSPTPPTLSTQQPQDLPSTSQERMIDDLDKDDVVTLMDDKEEEKKEGEAKEDQPAEVQEVVDVVTTAKLITKVVTTAIRVAAASTRRRKEVVIRDPEEESSTVILADTKSKDKGKGIMVEDPKPLKKKQQVEMDEEYARKLHDELNKYIDWDVAIEHVKQKAKEDPVVQRYQEVKDLKRHLEIVPDEDDDVYTEATPLARKVPIMDYEIIHLNNKPHYKIIQADGTHQLYVSFQTLLKNFDREDLESLWSLVKERFSTSKPNNFSNDFLLTTFGALFERQDGQAQVWKNQRTIHGQVKVKS</sequence>
<accession>A0A6L2NZL5</accession>
<name>A0A6L2NZL5_TANCI</name>
<evidence type="ECO:0000256" key="1">
    <source>
        <dbReference type="SAM" id="MobiDB-lite"/>
    </source>
</evidence>
<reference evidence="2" key="1">
    <citation type="journal article" date="2019" name="Sci. Rep.">
        <title>Draft genome of Tanacetum cinerariifolium, the natural source of mosquito coil.</title>
        <authorList>
            <person name="Yamashiro T."/>
            <person name="Shiraishi A."/>
            <person name="Satake H."/>
            <person name="Nakayama K."/>
        </authorList>
    </citation>
    <scope>NUCLEOTIDE SEQUENCE</scope>
</reference>
<feature type="region of interest" description="Disordered" evidence="1">
    <location>
        <begin position="580"/>
        <end position="620"/>
    </location>
</feature>
<dbReference type="Pfam" id="PF14223">
    <property type="entry name" value="Retrotran_gag_2"/>
    <property type="match status" value="1"/>
</dbReference>
<proteinExistence type="predicted"/>
<feature type="compositionally biased region" description="Low complexity" evidence="1">
    <location>
        <begin position="592"/>
        <end position="616"/>
    </location>
</feature>
<feature type="compositionally biased region" description="Low complexity" evidence="1">
    <location>
        <begin position="1175"/>
        <end position="1194"/>
    </location>
</feature>
<feature type="compositionally biased region" description="Basic and acidic residues" evidence="1">
    <location>
        <begin position="724"/>
        <end position="737"/>
    </location>
</feature>
<feature type="region of interest" description="Disordered" evidence="1">
    <location>
        <begin position="705"/>
        <end position="737"/>
    </location>
</feature>
<gene>
    <name evidence="2" type="ORF">Tci_062093</name>
</gene>
<protein>
    <submittedName>
        <fullName evidence="2">Ribonuclease H-like domain-containing protein</fullName>
    </submittedName>
</protein>
<organism evidence="2">
    <name type="scientific">Tanacetum cinerariifolium</name>
    <name type="common">Dalmatian daisy</name>
    <name type="synonym">Chrysanthemum cinerariifolium</name>
    <dbReference type="NCBI Taxonomy" id="118510"/>
    <lineage>
        <taxon>Eukaryota</taxon>
        <taxon>Viridiplantae</taxon>
        <taxon>Streptophyta</taxon>
        <taxon>Embryophyta</taxon>
        <taxon>Tracheophyta</taxon>
        <taxon>Spermatophyta</taxon>
        <taxon>Magnoliopsida</taxon>
        <taxon>eudicotyledons</taxon>
        <taxon>Gunneridae</taxon>
        <taxon>Pentapetalae</taxon>
        <taxon>asterids</taxon>
        <taxon>campanulids</taxon>
        <taxon>Asterales</taxon>
        <taxon>Asteraceae</taxon>
        <taxon>Asteroideae</taxon>
        <taxon>Anthemideae</taxon>
        <taxon>Anthemidinae</taxon>
        <taxon>Tanacetum</taxon>
    </lineage>
</organism>
<evidence type="ECO:0000313" key="2">
    <source>
        <dbReference type="EMBL" id="GEU90115.1"/>
    </source>
</evidence>
<comment type="caution">
    <text evidence="2">The sequence shown here is derived from an EMBL/GenBank/DDBJ whole genome shotgun (WGS) entry which is preliminary data.</text>
</comment>
<feature type="region of interest" description="Disordered" evidence="1">
    <location>
        <begin position="1175"/>
        <end position="1208"/>
    </location>
</feature>